<dbReference type="SUPFAM" id="SSF56176">
    <property type="entry name" value="FAD-binding/transporter-associated domain-like"/>
    <property type="match status" value="1"/>
</dbReference>
<dbReference type="RefSeq" id="WP_378199832.1">
    <property type="nucleotide sequence ID" value="NZ_JBHLZP010000071.1"/>
</dbReference>
<evidence type="ECO:0000313" key="5">
    <source>
        <dbReference type="EMBL" id="MFB9833017.1"/>
    </source>
</evidence>
<sequence>AAALLGGRQMQQVATVGGNLCHASPAAETATPLLVHDTVAAVAGPGGRREVPLGEFWRGPRATCLAAGELLVELRIPKSAATESSAYRRLELRRSVDIAIVSASVRLVYDDRAIAGARIALGAVAPVPIRVPAAEEALVGVEIADDPGLRTAVAAAADLCRSAARPIDDTRASARYRASMVEVVTGRCIEAALSRWDRPMTTSVREN</sequence>
<dbReference type="Pfam" id="PF03450">
    <property type="entry name" value="CO_deh_flav_C"/>
    <property type="match status" value="1"/>
</dbReference>
<dbReference type="SUPFAM" id="SSF55447">
    <property type="entry name" value="CO dehydrogenase flavoprotein C-terminal domain-like"/>
    <property type="match status" value="1"/>
</dbReference>
<dbReference type="InterPro" id="IPR005107">
    <property type="entry name" value="CO_DH_flav_C"/>
</dbReference>
<dbReference type="PROSITE" id="PS51387">
    <property type="entry name" value="FAD_PCMH"/>
    <property type="match status" value="1"/>
</dbReference>
<dbReference type="PANTHER" id="PTHR42659:SF2">
    <property type="entry name" value="XANTHINE DEHYDROGENASE SUBUNIT C-RELATED"/>
    <property type="match status" value="1"/>
</dbReference>
<proteinExistence type="predicted"/>
<dbReference type="Proteomes" id="UP001589627">
    <property type="component" value="Unassembled WGS sequence"/>
</dbReference>
<keyword evidence="1" id="KW-0285">Flavoprotein</keyword>
<dbReference type="InterPro" id="IPR051312">
    <property type="entry name" value="Diverse_Substr_Oxidored"/>
</dbReference>
<evidence type="ECO:0000259" key="4">
    <source>
        <dbReference type="PROSITE" id="PS51387"/>
    </source>
</evidence>
<dbReference type="InterPro" id="IPR016169">
    <property type="entry name" value="FAD-bd_PCMH_sub2"/>
</dbReference>
<evidence type="ECO:0000256" key="3">
    <source>
        <dbReference type="ARBA" id="ARBA00023002"/>
    </source>
</evidence>
<keyword evidence="6" id="KW-1185">Reference proteome</keyword>
<dbReference type="Gene3D" id="3.30.390.50">
    <property type="entry name" value="CO dehydrogenase flavoprotein, C-terminal domain"/>
    <property type="match status" value="1"/>
</dbReference>
<gene>
    <name evidence="5" type="ORF">ACFFNX_12550</name>
</gene>
<comment type="caution">
    <text evidence="5">The sequence shown here is derived from an EMBL/GenBank/DDBJ whole genome shotgun (WGS) entry which is preliminary data.</text>
</comment>
<dbReference type="InterPro" id="IPR016166">
    <property type="entry name" value="FAD-bd_PCMH"/>
</dbReference>
<dbReference type="EMBL" id="JBHLZP010000071">
    <property type="protein sequence ID" value="MFB9833017.1"/>
    <property type="molecule type" value="Genomic_DNA"/>
</dbReference>
<name>A0ABV5YEY7_9ACTN</name>
<feature type="non-terminal residue" evidence="5">
    <location>
        <position position="1"/>
    </location>
</feature>
<dbReference type="PANTHER" id="PTHR42659">
    <property type="entry name" value="XANTHINE DEHYDROGENASE SUBUNIT C-RELATED"/>
    <property type="match status" value="1"/>
</dbReference>
<organism evidence="5 6">
    <name type="scientific">Actinoallomurus acaciae</name>
    <dbReference type="NCBI Taxonomy" id="502577"/>
    <lineage>
        <taxon>Bacteria</taxon>
        <taxon>Bacillati</taxon>
        <taxon>Actinomycetota</taxon>
        <taxon>Actinomycetes</taxon>
        <taxon>Streptosporangiales</taxon>
        <taxon>Thermomonosporaceae</taxon>
        <taxon>Actinoallomurus</taxon>
    </lineage>
</organism>
<keyword evidence="2" id="KW-0274">FAD</keyword>
<reference evidence="5 6" key="1">
    <citation type="submission" date="2024-09" db="EMBL/GenBank/DDBJ databases">
        <authorList>
            <person name="Sun Q."/>
            <person name="Mori K."/>
        </authorList>
    </citation>
    <scope>NUCLEOTIDE SEQUENCE [LARGE SCALE GENOMIC DNA]</scope>
    <source>
        <strain evidence="5 6">TBRC 0563</strain>
    </source>
</reference>
<dbReference type="Pfam" id="PF00941">
    <property type="entry name" value="FAD_binding_5"/>
    <property type="match status" value="1"/>
</dbReference>
<evidence type="ECO:0000256" key="1">
    <source>
        <dbReference type="ARBA" id="ARBA00022630"/>
    </source>
</evidence>
<evidence type="ECO:0000313" key="6">
    <source>
        <dbReference type="Proteomes" id="UP001589627"/>
    </source>
</evidence>
<dbReference type="SMART" id="SM01092">
    <property type="entry name" value="CO_deh_flav_C"/>
    <property type="match status" value="1"/>
</dbReference>
<evidence type="ECO:0000256" key="2">
    <source>
        <dbReference type="ARBA" id="ARBA00022827"/>
    </source>
</evidence>
<dbReference type="InterPro" id="IPR036318">
    <property type="entry name" value="FAD-bd_PCMH-like_sf"/>
</dbReference>
<dbReference type="InterPro" id="IPR036683">
    <property type="entry name" value="CO_DH_flav_C_dom_sf"/>
</dbReference>
<keyword evidence="3" id="KW-0560">Oxidoreductase</keyword>
<protein>
    <submittedName>
        <fullName evidence="5">FAD binding domain-containing protein</fullName>
    </submittedName>
</protein>
<dbReference type="Gene3D" id="3.30.465.10">
    <property type="match status" value="1"/>
</dbReference>
<feature type="domain" description="FAD-binding PCMH-type" evidence="4">
    <location>
        <begin position="1"/>
        <end position="81"/>
    </location>
</feature>
<dbReference type="InterPro" id="IPR002346">
    <property type="entry name" value="Mopterin_DH_FAD-bd"/>
</dbReference>
<accession>A0ABV5YEY7</accession>